<reference evidence="1" key="1">
    <citation type="journal article" date="2021" name="Proc. Natl. Acad. Sci. U.S.A.">
        <title>A Catalog of Tens of Thousands of Viruses from Human Metagenomes Reveals Hidden Associations with Chronic Diseases.</title>
        <authorList>
            <person name="Tisza M.J."/>
            <person name="Buck C.B."/>
        </authorList>
    </citation>
    <scope>NUCLEOTIDE SEQUENCE</scope>
    <source>
        <strain evidence="1">CtvBz3</strain>
    </source>
</reference>
<evidence type="ECO:0000313" key="1">
    <source>
        <dbReference type="EMBL" id="DAF86965.1"/>
    </source>
</evidence>
<dbReference type="EMBL" id="BK015955">
    <property type="protein sequence ID" value="DAF86965.1"/>
    <property type="molecule type" value="Genomic_DNA"/>
</dbReference>
<sequence>MTASIFYYLWLAKTAYELHRNCFHRLVKELNQED</sequence>
<proteinExistence type="predicted"/>
<accession>A0A8S5TXL7</accession>
<protein>
    <submittedName>
        <fullName evidence="1">Uncharacterized protein</fullName>
    </submittedName>
</protein>
<name>A0A8S5TXL7_9CAUD</name>
<organism evidence="1">
    <name type="scientific">Siphoviridae sp. ctvBz3</name>
    <dbReference type="NCBI Taxonomy" id="2825720"/>
    <lineage>
        <taxon>Viruses</taxon>
        <taxon>Duplodnaviria</taxon>
        <taxon>Heunggongvirae</taxon>
        <taxon>Uroviricota</taxon>
        <taxon>Caudoviricetes</taxon>
    </lineage>
</organism>